<keyword evidence="1" id="KW-0805">Transcription regulation</keyword>
<dbReference type="SMART" id="SM00345">
    <property type="entry name" value="HTH_GNTR"/>
    <property type="match status" value="1"/>
</dbReference>
<dbReference type="CDD" id="cd07377">
    <property type="entry name" value="WHTH_GntR"/>
    <property type="match status" value="1"/>
</dbReference>
<gene>
    <name evidence="5" type="ORF">IC621_24070</name>
</gene>
<dbReference type="Proteomes" id="UP000626844">
    <property type="component" value="Unassembled WGS sequence"/>
</dbReference>
<name>A0A926RYS3_9BACI</name>
<evidence type="ECO:0000313" key="6">
    <source>
        <dbReference type="Proteomes" id="UP000626844"/>
    </source>
</evidence>
<dbReference type="SUPFAM" id="SSF48008">
    <property type="entry name" value="GntR ligand-binding domain-like"/>
    <property type="match status" value="1"/>
</dbReference>
<protein>
    <submittedName>
        <fullName evidence="5">FadR family transcriptional regulator</fullName>
    </submittedName>
</protein>
<reference evidence="5" key="1">
    <citation type="submission" date="2020-09" db="EMBL/GenBank/DDBJ databases">
        <title>A novel bacterium of genus Bacillus, isolated from South China Sea.</title>
        <authorList>
            <person name="Huang H."/>
            <person name="Mo K."/>
            <person name="Hu Y."/>
        </authorList>
    </citation>
    <scope>NUCLEOTIDE SEQUENCE</scope>
    <source>
        <strain evidence="5">IB182487</strain>
    </source>
</reference>
<evidence type="ECO:0000313" key="5">
    <source>
        <dbReference type="EMBL" id="MBD1383268.1"/>
    </source>
</evidence>
<evidence type="ECO:0000256" key="3">
    <source>
        <dbReference type="ARBA" id="ARBA00023163"/>
    </source>
</evidence>
<accession>A0A926RYS3</accession>
<dbReference type="InterPro" id="IPR011711">
    <property type="entry name" value="GntR_C"/>
</dbReference>
<dbReference type="PROSITE" id="PS50949">
    <property type="entry name" value="HTH_GNTR"/>
    <property type="match status" value="1"/>
</dbReference>
<dbReference type="PANTHER" id="PTHR43537">
    <property type="entry name" value="TRANSCRIPTIONAL REGULATOR, GNTR FAMILY"/>
    <property type="match status" value="1"/>
</dbReference>
<proteinExistence type="predicted"/>
<dbReference type="SUPFAM" id="SSF46785">
    <property type="entry name" value="Winged helix' DNA-binding domain"/>
    <property type="match status" value="1"/>
</dbReference>
<dbReference type="SMART" id="SM00895">
    <property type="entry name" value="FCD"/>
    <property type="match status" value="1"/>
</dbReference>
<keyword evidence="3" id="KW-0804">Transcription</keyword>
<dbReference type="PANTHER" id="PTHR43537:SF43">
    <property type="entry name" value="GNTR-FAMILY TRANSCRIPTIONAL REGULATOR"/>
    <property type="match status" value="1"/>
</dbReference>
<dbReference type="GO" id="GO:0003677">
    <property type="term" value="F:DNA binding"/>
    <property type="evidence" value="ECO:0007669"/>
    <property type="project" value="UniProtKB-KW"/>
</dbReference>
<dbReference type="PRINTS" id="PR00035">
    <property type="entry name" value="HTHGNTR"/>
</dbReference>
<organism evidence="5 6">
    <name type="scientific">Metabacillus arenae</name>
    <dbReference type="NCBI Taxonomy" id="2771434"/>
    <lineage>
        <taxon>Bacteria</taxon>
        <taxon>Bacillati</taxon>
        <taxon>Bacillota</taxon>
        <taxon>Bacilli</taxon>
        <taxon>Bacillales</taxon>
        <taxon>Bacillaceae</taxon>
        <taxon>Metabacillus</taxon>
    </lineage>
</organism>
<dbReference type="Gene3D" id="1.20.120.530">
    <property type="entry name" value="GntR ligand-binding domain-like"/>
    <property type="match status" value="1"/>
</dbReference>
<dbReference type="EMBL" id="JACXAI010000049">
    <property type="protein sequence ID" value="MBD1383268.1"/>
    <property type="molecule type" value="Genomic_DNA"/>
</dbReference>
<dbReference type="InterPro" id="IPR036390">
    <property type="entry name" value="WH_DNA-bd_sf"/>
</dbReference>
<evidence type="ECO:0000256" key="2">
    <source>
        <dbReference type="ARBA" id="ARBA00023125"/>
    </source>
</evidence>
<dbReference type="InterPro" id="IPR000524">
    <property type="entry name" value="Tscrpt_reg_HTH_GntR"/>
</dbReference>
<dbReference type="AlphaFoldDB" id="A0A926RYS3"/>
<evidence type="ECO:0000259" key="4">
    <source>
        <dbReference type="PROSITE" id="PS50949"/>
    </source>
</evidence>
<dbReference type="InterPro" id="IPR008920">
    <property type="entry name" value="TF_FadR/GntR_C"/>
</dbReference>
<dbReference type="InterPro" id="IPR036388">
    <property type="entry name" value="WH-like_DNA-bd_sf"/>
</dbReference>
<dbReference type="Pfam" id="PF07729">
    <property type="entry name" value="FCD"/>
    <property type="match status" value="1"/>
</dbReference>
<sequence length="251" mass="28501">MKISIFQILLKGGSFLGEINGLEVKIKSVNRKTLSKQVIDEIIDLLMTGQLKPGERLPSEFQLMDICNVSRPVIREALTSLEVMGIINRKTRNGTFFSDKVGNEPFSMMLALSAGDLLSITEIRVALELGLVTLAAEKITDEDLAKLRGTIDRMKVLTTEDSSEEDKEFHKIIAQSAKNALFEGIINPLQQFHHKILEKIPLEERDLKETMRQHIEIYNALEKRDPIAAYSSMYHHLNYVRQKAIKSLKPR</sequence>
<comment type="caution">
    <text evidence="5">The sequence shown here is derived from an EMBL/GenBank/DDBJ whole genome shotgun (WGS) entry which is preliminary data.</text>
</comment>
<dbReference type="GO" id="GO:0003700">
    <property type="term" value="F:DNA-binding transcription factor activity"/>
    <property type="evidence" value="ECO:0007669"/>
    <property type="project" value="InterPro"/>
</dbReference>
<evidence type="ECO:0000256" key="1">
    <source>
        <dbReference type="ARBA" id="ARBA00023015"/>
    </source>
</evidence>
<dbReference type="Gene3D" id="1.10.10.10">
    <property type="entry name" value="Winged helix-like DNA-binding domain superfamily/Winged helix DNA-binding domain"/>
    <property type="match status" value="1"/>
</dbReference>
<dbReference type="Pfam" id="PF00392">
    <property type="entry name" value="GntR"/>
    <property type="match status" value="1"/>
</dbReference>
<feature type="domain" description="HTH gntR-type" evidence="4">
    <location>
        <begin position="32"/>
        <end position="100"/>
    </location>
</feature>
<keyword evidence="6" id="KW-1185">Reference proteome</keyword>
<keyword evidence="2" id="KW-0238">DNA-binding</keyword>